<keyword evidence="2" id="KW-1185">Reference proteome</keyword>
<dbReference type="RefSeq" id="WP_031565445.1">
    <property type="nucleotide sequence ID" value="NZ_CAAAIS010000003.1"/>
</dbReference>
<protein>
    <submittedName>
        <fullName evidence="1">Uncharacterized protein</fullName>
    </submittedName>
</protein>
<dbReference type="AlphaFoldDB" id="A0A378LRC7"/>
<dbReference type="Proteomes" id="UP000255297">
    <property type="component" value="Unassembled WGS sequence"/>
</dbReference>
<dbReference type="EMBL" id="UGPB01000001">
    <property type="protein sequence ID" value="STY29495.1"/>
    <property type="molecule type" value="Genomic_DNA"/>
</dbReference>
<proteinExistence type="predicted"/>
<evidence type="ECO:0000313" key="2">
    <source>
        <dbReference type="Proteomes" id="UP000255297"/>
    </source>
</evidence>
<organism evidence="1 2">
    <name type="scientific">Legionella wadsworthii</name>
    <dbReference type="NCBI Taxonomy" id="28088"/>
    <lineage>
        <taxon>Bacteria</taxon>
        <taxon>Pseudomonadati</taxon>
        <taxon>Pseudomonadota</taxon>
        <taxon>Gammaproteobacteria</taxon>
        <taxon>Legionellales</taxon>
        <taxon>Legionellaceae</taxon>
        <taxon>Legionella</taxon>
    </lineage>
</organism>
<accession>A0A378LRC7</accession>
<reference evidence="1 2" key="1">
    <citation type="submission" date="2018-06" db="EMBL/GenBank/DDBJ databases">
        <authorList>
            <consortium name="Pathogen Informatics"/>
            <person name="Doyle S."/>
        </authorList>
    </citation>
    <scope>NUCLEOTIDE SEQUENCE [LARGE SCALE GENOMIC DNA]</scope>
    <source>
        <strain evidence="1 2">NCTC11532</strain>
    </source>
</reference>
<dbReference type="OrthoDB" id="5643497at2"/>
<name>A0A378LRC7_9GAMM</name>
<gene>
    <name evidence="1" type="ORF">NCTC11532_01682</name>
</gene>
<evidence type="ECO:0000313" key="1">
    <source>
        <dbReference type="EMBL" id="STY29495.1"/>
    </source>
</evidence>
<sequence>MKRVYRLGFWSETRDDSVRQIQNLPNIIANSCLTIAPLKSVDANDSIGKKIYSIILPALQVNTETASLQITGLQYAKIAELTVNSKKSSQAGLIDLDLYFISYSGDIHKEINYFFLIDKNNEVAGYTHFSYLESSPHLVEAYSNLGFVTIDSIESYRKDYPLGTLLFQAVFEQSLNAGCEGRISLFSANKTGGFYFNLGLTALKESIFDALYYEGQKEVDGGIMFLTDSAIDAWQERAKAQPLLKNTTLIEDNKVNTKVFQT</sequence>